<organism evidence="2 3">
    <name type="scientific">Gossypium laxum</name>
    <dbReference type="NCBI Taxonomy" id="34288"/>
    <lineage>
        <taxon>Eukaryota</taxon>
        <taxon>Viridiplantae</taxon>
        <taxon>Streptophyta</taxon>
        <taxon>Embryophyta</taxon>
        <taxon>Tracheophyta</taxon>
        <taxon>Spermatophyta</taxon>
        <taxon>Magnoliopsida</taxon>
        <taxon>eudicotyledons</taxon>
        <taxon>Gunneridae</taxon>
        <taxon>Pentapetalae</taxon>
        <taxon>rosids</taxon>
        <taxon>malvids</taxon>
        <taxon>Malvales</taxon>
        <taxon>Malvaceae</taxon>
        <taxon>Malvoideae</taxon>
        <taxon>Gossypium</taxon>
    </lineage>
</organism>
<evidence type="ECO:0000259" key="1">
    <source>
        <dbReference type="Pfam" id="PF13456"/>
    </source>
</evidence>
<reference evidence="2 3" key="1">
    <citation type="journal article" date="2019" name="Genome Biol. Evol.">
        <title>Insights into the evolution of the New World diploid cottons (Gossypium, subgenus Houzingenia) based on genome sequencing.</title>
        <authorList>
            <person name="Grover C.E."/>
            <person name="Arick M.A. 2nd"/>
            <person name="Thrash A."/>
            <person name="Conover J.L."/>
            <person name="Sanders W.S."/>
            <person name="Peterson D.G."/>
            <person name="Frelichowski J.E."/>
            <person name="Scheffler J.A."/>
            <person name="Scheffler B.E."/>
            <person name="Wendel J.F."/>
        </authorList>
    </citation>
    <scope>NUCLEOTIDE SEQUENCE [LARGE SCALE GENOMIC DNA]</scope>
    <source>
        <strain evidence="2">4</strain>
        <tissue evidence="2">Leaf</tissue>
    </source>
</reference>
<dbReference type="GO" id="GO:0004523">
    <property type="term" value="F:RNA-DNA hybrid ribonuclease activity"/>
    <property type="evidence" value="ECO:0007669"/>
    <property type="project" value="InterPro"/>
</dbReference>
<dbReference type="Pfam" id="PF13456">
    <property type="entry name" value="RVT_3"/>
    <property type="match status" value="1"/>
</dbReference>
<dbReference type="Proteomes" id="UP000593574">
    <property type="component" value="Unassembled WGS sequence"/>
</dbReference>
<evidence type="ECO:0000313" key="3">
    <source>
        <dbReference type="Proteomes" id="UP000593574"/>
    </source>
</evidence>
<dbReference type="InterPro" id="IPR036397">
    <property type="entry name" value="RNaseH_sf"/>
</dbReference>
<evidence type="ECO:0000313" key="2">
    <source>
        <dbReference type="EMBL" id="MBA0730305.1"/>
    </source>
</evidence>
<protein>
    <recommendedName>
        <fullName evidence="1">RNase H type-1 domain-containing protein</fullName>
    </recommendedName>
</protein>
<dbReference type="InterPro" id="IPR012337">
    <property type="entry name" value="RNaseH-like_sf"/>
</dbReference>
<dbReference type="PANTHER" id="PTHR47074:SF61">
    <property type="entry name" value="RNASE H TYPE-1 DOMAIN-CONTAINING PROTEIN"/>
    <property type="match status" value="1"/>
</dbReference>
<dbReference type="Gene3D" id="3.30.420.10">
    <property type="entry name" value="Ribonuclease H-like superfamily/Ribonuclease H"/>
    <property type="match status" value="1"/>
</dbReference>
<proteinExistence type="predicted"/>
<keyword evidence="3" id="KW-1185">Reference proteome</keyword>
<gene>
    <name evidence="2" type="ORF">Golax_022682</name>
</gene>
<dbReference type="GO" id="GO:0003676">
    <property type="term" value="F:nucleic acid binding"/>
    <property type="evidence" value="ECO:0007669"/>
    <property type="project" value="InterPro"/>
</dbReference>
<comment type="caution">
    <text evidence="2">The sequence shown here is derived from an EMBL/GenBank/DDBJ whole genome shotgun (WGS) entry which is preliminary data.</text>
</comment>
<name>A0A7J9B1S9_9ROSI</name>
<sequence>MGSGFQRHNLVHSVVIAEAIAVLHGLQFTLDMGFPKVILESDLRLVVNNIQKLSEDYSETRPFTWDAKNLAKKFQCYRFQFIAREGNGAVHASAVEGIRAERDSFWVEDVPLKALEVADSDRRSRRPP</sequence>
<dbReference type="AlphaFoldDB" id="A0A7J9B1S9"/>
<feature type="domain" description="RNase H type-1" evidence="1">
    <location>
        <begin position="11"/>
        <end position="94"/>
    </location>
</feature>
<dbReference type="InterPro" id="IPR044730">
    <property type="entry name" value="RNase_H-like_dom_plant"/>
</dbReference>
<dbReference type="InterPro" id="IPR052929">
    <property type="entry name" value="RNase_H-like_EbsB-rel"/>
</dbReference>
<dbReference type="InterPro" id="IPR002156">
    <property type="entry name" value="RNaseH_domain"/>
</dbReference>
<dbReference type="EMBL" id="JABEZV010444111">
    <property type="protein sequence ID" value="MBA0730305.1"/>
    <property type="molecule type" value="Genomic_DNA"/>
</dbReference>
<dbReference type="CDD" id="cd06222">
    <property type="entry name" value="RNase_H_like"/>
    <property type="match status" value="1"/>
</dbReference>
<accession>A0A7J9B1S9</accession>
<dbReference type="PANTHER" id="PTHR47074">
    <property type="entry name" value="BNAC02G40300D PROTEIN"/>
    <property type="match status" value="1"/>
</dbReference>
<dbReference type="SUPFAM" id="SSF53098">
    <property type="entry name" value="Ribonuclease H-like"/>
    <property type="match status" value="1"/>
</dbReference>